<feature type="compositionally biased region" description="Polar residues" evidence="1">
    <location>
        <begin position="275"/>
        <end position="289"/>
    </location>
</feature>
<dbReference type="InterPro" id="IPR055693">
    <property type="entry name" value="DUF7269"/>
</dbReference>
<evidence type="ECO:0000256" key="2">
    <source>
        <dbReference type="SAM" id="Phobius"/>
    </source>
</evidence>
<keyword evidence="4" id="KW-1185">Reference proteome</keyword>
<dbReference type="Proteomes" id="UP000053331">
    <property type="component" value="Unassembled WGS sequence"/>
</dbReference>
<protein>
    <submittedName>
        <fullName evidence="3">Uncharacterized protein</fullName>
    </submittedName>
</protein>
<organism evidence="3 4">
    <name type="scientific">Halorubrum saccharovorum</name>
    <dbReference type="NCBI Taxonomy" id="2248"/>
    <lineage>
        <taxon>Archaea</taxon>
        <taxon>Methanobacteriati</taxon>
        <taxon>Methanobacteriota</taxon>
        <taxon>Stenosarchaea group</taxon>
        <taxon>Halobacteria</taxon>
        <taxon>Halobacteriales</taxon>
        <taxon>Haloferacaceae</taxon>
        <taxon>Halorubrum</taxon>
    </lineage>
</organism>
<evidence type="ECO:0000313" key="3">
    <source>
        <dbReference type="EMBL" id="KKF39358.1"/>
    </source>
</evidence>
<feature type="transmembrane region" description="Helical" evidence="2">
    <location>
        <begin position="66"/>
        <end position="86"/>
    </location>
</feature>
<keyword evidence="2" id="KW-0472">Membrane</keyword>
<evidence type="ECO:0000256" key="1">
    <source>
        <dbReference type="SAM" id="MobiDB-lite"/>
    </source>
</evidence>
<keyword evidence="2" id="KW-0812">Transmembrane</keyword>
<dbReference type="EMBL" id="JNFH02000061">
    <property type="protein sequence ID" value="KKF39358.1"/>
    <property type="molecule type" value="Genomic_DNA"/>
</dbReference>
<comment type="caution">
    <text evidence="3">The sequence shown here is derived from an EMBL/GenBank/DDBJ whole genome shotgun (WGS) entry which is preliminary data.</text>
</comment>
<dbReference type="OrthoDB" id="331489at2157"/>
<feature type="region of interest" description="Disordered" evidence="1">
    <location>
        <begin position="211"/>
        <end position="289"/>
    </location>
</feature>
<name>A0A0F8BGS8_9EURY</name>
<proteinExistence type="predicted"/>
<accession>A0A0F8BGS8</accession>
<keyword evidence="2" id="KW-1133">Transmembrane helix</keyword>
<feature type="compositionally biased region" description="Basic and acidic residues" evidence="1">
    <location>
        <begin position="211"/>
        <end position="221"/>
    </location>
</feature>
<feature type="transmembrane region" description="Helical" evidence="2">
    <location>
        <begin position="27"/>
        <end position="46"/>
    </location>
</feature>
<dbReference type="AlphaFoldDB" id="A0A0F8BGS8"/>
<gene>
    <name evidence="3" type="ORF">FK85_29145</name>
</gene>
<evidence type="ECO:0000313" key="4">
    <source>
        <dbReference type="Proteomes" id="UP000053331"/>
    </source>
</evidence>
<feature type="compositionally biased region" description="Basic and acidic residues" evidence="1">
    <location>
        <begin position="235"/>
        <end position="274"/>
    </location>
</feature>
<dbReference type="Pfam" id="PF23933">
    <property type="entry name" value="DUF7269"/>
    <property type="match status" value="1"/>
</dbReference>
<reference evidence="3 4" key="1">
    <citation type="journal article" date="2015" name="Genome Announc.">
        <title>Draft genome sequence of a Halorubrum H3 strain isolated from the burlinskoye salt lake (Altai Krai, Russia).</title>
        <authorList>
            <person name="Rozanov A.S."/>
            <person name="Bryanskaya A.V."/>
            <person name="Malup T.K."/>
            <person name="Kotenko A.V."/>
            <person name="Peltek S.E."/>
        </authorList>
    </citation>
    <scope>NUCLEOTIDE SEQUENCE [LARGE SCALE GENOMIC DNA]</scope>
    <source>
        <strain evidence="3 4">H3</strain>
    </source>
</reference>
<sequence>MSDPTDADTRRVDAERLIARLGRVTRALLLLVGVATLGLGLLVAFDPETEGVLRIDAAIEALGSDYVVLAVFGLLAVGLALLLVAVRRVRGVSEATPPAVEGVLTATYPGASFDRAGGGRLRRFFSTRSTTDRRDRIREAAIRATTRAEGCSRTDAGRRVDEGTWTSDPVAGAYLSASGRGVSGGTRSGWGVARGGEPADRTVDAILAKTPGERSAVRDSDRAEDESLNGATVRNSDRDTDRNSERDTVPNPDRDANARPNTDRDADRDTDRVSNRGSDGRWTTQERAQ</sequence>